<dbReference type="RefSeq" id="WP_012025552.1">
    <property type="nucleotide sequence ID" value="NC_009441.1"/>
</dbReference>
<organism evidence="1 2">
    <name type="scientific">Flavobacterium johnsoniae (strain ATCC 17061 / DSM 2064 / JCM 8514 / BCRC 14874 / CCUG 350202 / NBRC 14942 / NCIMB 11054 / UW101)</name>
    <name type="common">Cytophaga johnsonae</name>
    <dbReference type="NCBI Taxonomy" id="376686"/>
    <lineage>
        <taxon>Bacteria</taxon>
        <taxon>Pseudomonadati</taxon>
        <taxon>Bacteroidota</taxon>
        <taxon>Flavobacteriia</taxon>
        <taxon>Flavobacteriales</taxon>
        <taxon>Flavobacteriaceae</taxon>
        <taxon>Flavobacterium</taxon>
    </lineage>
</organism>
<keyword evidence="2" id="KW-1185">Reference proteome</keyword>
<dbReference type="AlphaFoldDB" id="A5FDY8"/>
<reference evidence="1 2" key="1">
    <citation type="journal article" date="2009" name="Appl. Environ. Microbiol.">
        <title>Novel features of the polysaccharide-digesting gliding bacterium Flavobacterium johnsoniae as revealed by genome sequence analysis.</title>
        <authorList>
            <person name="McBride M.J."/>
            <person name="Xie G."/>
            <person name="Martens E.C."/>
            <person name="Lapidus A."/>
            <person name="Henrissat B."/>
            <person name="Rhodes R.G."/>
            <person name="Goltsman E."/>
            <person name="Wang W."/>
            <person name="Xu J."/>
            <person name="Hunnicutt D.W."/>
            <person name="Staroscik A.M."/>
            <person name="Hoover T.R."/>
            <person name="Cheng Y.Q."/>
            <person name="Stein J.L."/>
        </authorList>
    </citation>
    <scope>NUCLEOTIDE SEQUENCE [LARGE SCALE GENOMIC DNA]</scope>
    <source>
        <strain evidence="2">ATCC 17061 / DSM 2064 / JCM 8514 / BCRC 14874 / CCUG 350202 / NBRC 14942 / NCIMB 11054 / UW101</strain>
    </source>
</reference>
<proteinExistence type="predicted"/>
<accession>A5FDY8</accession>
<dbReference type="OrthoDB" id="9863569at2"/>
<dbReference type="GeneID" id="31766480"/>
<dbReference type="HOGENOM" id="CLU_1756113_0_0_10"/>
<dbReference type="EMBL" id="CP000685">
    <property type="protein sequence ID" value="ABQ06585.1"/>
    <property type="molecule type" value="Genomic_DNA"/>
</dbReference>
<name>A5FDY8_FLAJ1</name>
<evidence type="ECO:0000313" key="2">
    <source>
        <dbReference type="Proteomes" id="UP000006694"/>
    </source>
</evidence>
<dbReference type="KEGG" id="fjo:Fjoh_3571"/>
<dbReference type="Proteomes" id="UP000006694">
    <property type="component" value="Chromosome"/>
</dbReference>
<protein>
    <submittedName>
        <fullName evidence="1">Uncharacterized protein</fullName>
    </submittedName>
</protein>
<gene>
    <name evidence="1" type="ordered locus">Fjoh_3571</name>
</gene>
<sequence length="148" mass="17258">MGNKVFSADHFVKFFLDELYSKTHFKYEHNPEVMGFFEEDDPYTDHIMSAQEHLKEFILSSVKDNSENLTPEDIQKLYEKKMEEVFDIVLPEIEKYIKDKVTVDVIWPDSIRLIDDGNGGFRYFQPGIDDPALLGSSDNSTDIDHDQE</sequence>
<evidence type="ECO:0000313" key="1">
    <source>
        <dbReference type="EMBL" id="ABQ06585.1"/>
    </source>
</evidence>